<comment type="caution">
    <text evidence="7">The sequence shown here is derived from an EMBL/GenBank/DDBJ whole genome shotgun (WGS) entry which is preliminary data.</text>
</comment>
<feature type="domain" description="Thioredoxin" evidence="3">
    <location>
        <begin position="426"/>
        <end position="526"/>
    </location>
</feature>
<evidence type="ECO:0000259" key="5">
    <source>
        <dbReference type="Pfam" id="PF24509"/>
    </source>
</evidence>
<dbReference type="InterPro" id="IPR040090">
    <property type="entry name" value="TXNDC16"/>
</dbReference>
<feature type="compositionally biased region" description="Basic and acidic residues" evidence="1">
    <location>
        <begin position="1033"/>
        <end position="1063"/>
    </location>
</feature>
<keyword evidence="8" id="KW-1185">Reference proteome</keyword>
<evidence type="ECO:0000313" key="8">
    <source>
        <dbReference type="Proteomes" id="UP001591681"/>
    </source>
</evidence>
<dbReference type="SUPFAM" id="SSF52833">
    <property type="entry name" value="Thioredoxin-like"/>
    <property type="match status" value="2"/>
</dbReference>
<name>A0ABD1KH88_9TELE</name>
<evidence type="ECO:0000259" key="6">
    <source>
        <dbReference type="Pfam" id="PF24510"/>
    </source>
</evidence>
<feature type="transmembrane region" description="Helical" evidence="2">
    <location>
        <begin position="20"/>
        <end position="42"/>
    </location>
</feature>
<feature type="compositionally biased region" description="Acidic residues" evidence="1">
    <location>
        <begin position="838"/>
        <end position="849"/>
    </location>
</feature>
<feature type="compositionally biased region" description="Acidic residues" evidence="1">
    <location>
        <begin position="803"/>
        <end position="830"/>
    </location>
</feature>
<feature type="domain" description="TXNDC16 third thioredoxin-like" evidence="6">
    <location>
        <begin position="276"/>
        <end position="366"/>
    </location>
</feature>
<evidence type="ECO:0000259" key="4">
    <source>
        <dbReference type="Pfam" id="PF24508"/>
    </source>
</evidence>
<dbReference type="Pfam" id="PF00085">
    <property type="entry name" value="Thioredoxin"/>
    <property type="match status" value="1"/>
</dbReference>
<feature type="domain" description="TXNDC16 N-terminal" evidence="4">
    <location>
        <begin position="50"/>
        <end position="153"/>
    </location>
</feature>
<keyword evidence="2" id="KW-1133">Transmembrane helix</keyword>
<dbReference type="InterPro" id="IPR013766">
    <property type="entry name" value="Thioredoxin_domain"/>
</dbReference>
<proteinExistence type="predicted"/>
<evidence type="ECO:0000259" key="3">
    <source>
        <dbReference type="Pfam" id="PF00085"/>
    </source>
</evidence>
<dbReference type="InterPro" id="IPR036249">
    <property type="entry name" value="Thioredoxin-like_sf"/>
</dbReference>
<feature type="compositionally biased region" description="Polar residues" evidence="1">
    <location>
        <begin position="1067"/>
        <end position="1077"/>
    </location>
</feature>
<sequence length="1077" mass="119637">MPLLLTSANRNALISLQRSLILIMMAIILIPILTALCLHVQMCAAANVSKLLELTQDSLTEQMLSGRMFFVYFGNQVSPTLELFLEQLELSAEALEDYGISVAKINCTKENIPIYCGTEKRMKKVYLFRGAEVLRSFHTDTVFDVNAIVSHVLFTVLFNEVRYVHTPAELLGIEKAAKGKMDVVFGHIQVLGLPEHRALMEAAFVYGAKLQFALTTGGPVLKHMGVEDPASLQAGLWFLHCKGVSGPGEACPHTAMRRPLTTLRIHTFLQLMEAPLLTEAWVDPAEVKVGYSNLRVPLLFLFSQPQTAALDRDTAHTLAWRLRGQVGVVLIHRDSPDVQSPLKYNAAYRLSDGAAVKYVTFSNTEEVITLFTEPHIPAGEEMTAEEEEREEEEEDEDRWTTLDVLDDEVAESVYRDRDQILDLEPVIELTADIFSSALTQHDHLVVLFYVKWDAVSMAFLPSFVEVAEVLEDLSDVALGSVDCGEWTDVCGDQHITSFPTVMAYRHDDQAQLYRGMLGSQSLHRFILLSRLGGPLRLSSSEEVRAFMEGGPEQAPYILAPVRALGVYSSSQDPGVPLFEAAARSLRGQILLGILVDTSAQNWARELSVDLPALLVLRCSEAQREVHPIQASSLDELIALIHNASLDPFPELTVENLPQYLELRRPLLLLFVDEEGPEGSAALLEIRGLLQSGHLKGYLPCWINLRRTPAGRSVLESYLGATPPLPALVLSQLHSGGEVFHFPPQRPLQSARILQWLQNIESQGDEPADSILGGPMLSSQYACVCTSQSNELWLIPLLRRCGEVEEEEEGEEEEGVEEEEGGEEEEEGEEEKGEKHVEEEEDEEEEEEGEEEKKNVEGEGEGEEEEVEEEEDEEEEGEGEEEKGEENVEGEGEEEEEEVEEEKKDEEGEGEGEEEEVEGEEEGEEEKKNVEGEGDQAHAAFWTVARAAGNFIPTDSSFSHVPGPVPTAHSCCDVPDCPAITKTERCHGVVPDDRWGPAVPFYDFLSVMDQELPGYATQRSARSKMAAAAGGGRPEGKTDTKEEKRGERRKEGEKDSDERQDSRKHPANTPSPHTHTEL</sequence>
<dbReference type="AlphaFoldDB" id="A0ABD1KH88"/>
<dbReference type="Pfam" id="PF24510">
    <property type="entry name" value="TXNDC16_3rd"/>
    <property type="match status" value="1"/>
</dbReference>
<dbReference type="Pfam" id="PF24508">
    <property type="entry name" value="TXNDC16_N"/>
    <property type="match status" value="1"/>
</dbReference>
<feature type="compositionally biased region" description="Acidic residues" evidence="1">
    <location>
        <begin position="906"/>
        <end position="923"/>
    </location>
</feature>
<evidence type="ECO:0000256" key="2">
    <source>
        <dbReference type="SAM" id="Phobius"/>
    </source>
</evidence>
<dbReference type="Pfam" id="PF13848">
    <property type="entry name" value="Thioredoxin_6"/>
    <property type="match status" value="1"/>
</dbReference>
<protein>
    <recommendedName>
        <fullName evidence="9">Thioredoxin domain-containing protein</fullName>
    </recommendedName>
</protein>
<keyword evidence="2" id="KW-0472">Membrane</keyword>
<evidence type="ECO:0008006" key="9">
    <source>
        <dbReference type="Google" id="ProtNLM"/>
    </source>
</evidence>
<feature type="region of interest" description="Disordered" evidence="1">
    <location>
        <begin position="1015"/>
        <end position="1077"/>
    </location>
</feature>
<reference evidence="7 8" key="1">
    <citation type="submission" date="2024-09" db="EMBL/GenBank/DDBJ databases">
        <title>A chromosome-level genome assembly of Gray's grenadier anchovy, Coilia grayii.</title>
        <authorList>
            <person name="Fu Z."/>
        </authorList>
    </citation>
    <scope>NUCLEOTIDE SEQUENCE [LARGE SCALE GENOMIC DNA]</scope>
    <source>
        <strain evidence="7">G4</strain>
        <tissue evidence="7">Muscle</tissue>
    </source>
</reference>
<accession>A0ABD1KH88</accession>
<keyword evidence="2" id="KW-0812">Transmembrane</keyword>
<dbReference type="InterPro" id="IPR057639">
    <property type="entry name" value="TXNDC16_N"/>
</dbReference>
<dbReference type="Proteomes" id="UP001591681">
    <property type="component" value="Unassembled WGS sequence"/>
</dbReference>
<feature type="compositionally biased region" description="Acidic residues" evidence="1">
    <location>
        <begin position="857"/>
        <end position="899"/>
    </location>
</feature>
<feature type="region of interest" description="Disordered" evidence="1">
    <location>
        <begin position="803"/>
        <end position="940"/>
    </location>
</feature>
<dbReference type="Pfam" id="PF24509">
    <property type="entry name" value="TXNDC16_2nd"/>
    <property type="match status" value="1"/>
</dbReference>
<feature type="domain" description="TXNDC16 second thioredoxin-like" evidence="5">
    <location>
        <begin position="154"/>
        <end position="275"/>
    </location>
</feature>
<dbReference type="CDD" id="cd02961">
    <property type="entry name" value="PDI_a_family"/>
    <property type="match status" value="1"/>
</dbReference>
<dbReference type="InterPro" id="IPR057645">
    <property type="entry name" value="TXNDC16_3rd"/>
</dbReference>
<evidence type="ECO:0000313" key="7">
    <source>
        <dbReference type="EMBL" id="KAL2098499.1"/>
    </source>
</evidence>
<dbReference type="PANTHER" id="PTHR22699">
    <property type="entry name" value="THIOREDOXIN DOMAIN-CONTAINING PROTEIN 16"/>
    <property type="match status" value="1"/>
</dbReference>
<gene>
    <name evidence="7" type="ORF">ACEWY4_004979</name>
</gene>
<dbReference type="EMBL" id="JBHFQA010000005">
    <property type="protein sequence ID" value="KAL2098499.1"/>
    <property type="molecule type" value="Genomic_DNA"/>
</dbReference>
<dbReference type="PANTHER" id="PTHR22699:SF1">
    <property type="entry name" value="THIOREDOXIN DOMAIN-CONTAINING PROTEIN 16"/>
    <property type="match status" value="1"/>
</dbReference>
<dbReference type="Gene3D" id="3.40.30.10">
    <property type="entry name" value="Glutaredoxin"/>
    <property type="match status" value="1"/>
</dbReference>
<dbReference type="InterPro" id="IPR057642">
    <property type="entry name" value="TXNDC16_2nd"/>
</dbReference>
<evidence type="ECO:0000256" key="1">
    <source>
        <dbReference type="SAM" id="MobiDB-lite"/>
    </source>
</evidence>
<organism evidence="7 8">
    <name type="scientific">Coilia grayii</name>
    <name type="common">Gray's grenadier anchovy</name>
    <dbReference type="NCBI Taxonomy" id="363190"/>
    <lineage>
        <taxon>Eukaryota</taxon>
        <taxon>Metazoa</taxon>
        <taxon>Chordata</taxon>
        <taxon>Craniata</taxon>
        <taxon>Vertebrata</taxon>
        <taxon>Euteleostomi</taxon>
        <taxon>Actinopterygii</taxon>
        <taxon>Neopterygii</taxon>
        <taxon>Teleostei</taxon>
        <taxon>Clupei</taxon>
        <taxon>Clupeiformes</taxon>
        <taxon>Clupeoidei</taxon>
        <taxon>Engraulidae</taxon>
        <taxon>Coilinae</taxon>
        <taxon>Coilia</taxon>
    </lineage>
</organism>